<evidence type="ECO:0000313" key="3">
    <source>
        <dbReference type="Proteomes" id="UP000729402"/>
    </source>
</evidence>
<dbReference type="Proteomes" id="UP000729402">
    <property type="component" value="Unassembled WGS sequence"/>
</dbReference>
<proteinExistence type="predicted"/>
<accession>A0A8J5SQN6</accession>
<dbReference type="EMBL" id="JAAALK010000284">
    <property type="protein sequence ID" value="KAG8069292.1"/>
    <property type="molecule type" value="Genomic_DNA"/>
</dbReference>
<evidence type="ECO:0000313" key="2">
    <source>
        <dbReference type="EMBL" id="KAG8069292.1"/>
    </source>
</evidence>
<reference evidence="2" key="2">
    <citation type="submission" date="2021-02" db="EMBL/GenBank/DDBJ databases">
        <authorList>
            <person name="Kimball J.A."/>
            <person name="Haas M.W."/>
            <person name="Macchietto M."/>
            <person name="Kono T."/>
            <person name="Duquette J."/>
            <person name="Shao M."/>
        </authorList>
    </citation>
    <scope>NUCLEOTIDE SEQUENCE</scope>
    <source>
        <tissue evidence="2">Fresh leaf tissue</tissue>
    </source>
</reference>
<comment type="caution">
    <text evidence="2">The sequence shown here is derived from an EMBL/GenBank/DDBJ whole genome shotgun (WGS) entry which is preliminary data.</text>
</comment>
<reference evidence="2" key="1">
    <citation type="journal article" date="2021" name="bioRxiv">
        <title>Whole Genome Assembly and Annotation of Northern Wild Rice, Zizania palustris L., Supports a Whole Genome Duplication in the Zizania Genus.</title>
        <authorList>
            <person name="Haas M."/>
            <person name="Kono T."/>
            <person name="Macchietto M."/>
            <person name="Millas R."/>
            <person name="McGilp L."/>
            <person name="Shao M."/>
            <person name="Duquette J."/>
            <person name="Hirsch C.N."/>
            <person name="Kimball J."/>
        </authorList>
    </citation>
    <scope>NUCLEOTIDE SEQUENCE</scope>
    <source>
        <tissue evidence="2">Fresh leaf tissue</tissue>
    </source>
</reference>
<organism evidence="2 3">
    <name type="scientific">Zizania palustris</name>
    <name type="common">Northern wild rice</name>
    <dbReference type="NCBI Taxonomy" id="103762"/>
    <lineage>
        <taxon>Eukaryota</taxon>
        <taxon>Viridiplantae</taxon>
        <taxon>Streptophyta</taxon>
        <taxon>Embryophyta</taxon>
        <taxon>Tracheophyta</taxon>
        <taxon>Spermatophyta</taxon>
        <taxon>Magnoliopsida</taxon>
        <taxon>Liliopsida</taxon>
        <taxon>Poales</taxon>
        <taxon>Poaceae</taxon>
        <taxon>BOP clade</taxon>
        <taxon>Oryzoideae</taxon>
        <taxon>Oryzeae</taxon>
        <taxon>Zizaniinae</taxon>
        <taxon>Zizania</taxon>
    </lineage>
</organism>
<name>A0A8J5SQN6_ZIZPA</name>
<feature type="region of interest" description="Disordered" evidence="1">
    <location>
        <begin position="178"/>
        <end position="257"/>
    </location>
</feature>
<dbReference type="AlphaFoldDB" id="A0A8J5SQN6"/>
<sequence>MEPSTDDVALMADKRAMEQVALAAPSLVAKAEAQGGGEGEVAIGRTLAELPPPQAASALEKATIEAHRVTPTVKTSSRVESLCAVIPATPDEAAFIKIGGWRGRAPRSGLPLEPPSPPHATSTKGVENLLSVEGRWLFVVARWAMTGGHGAATEGARVGRCRLLRGRAWRRRLRRGTVVSSNGGDEGGPGRALAASKGPRVAPAASEEDGGVFDGSRAPSRRLRRGMAASSKRVARPAGSFGGGPRTSPVVSERGMQGDGALEGAAMVWTDWGTKIPAT</sequence>
<evidence type="ECO:0000256" key="1">
    <source>
        <dbReference type="SAM" id="MobiDB-lite"/>
    </source>
</evidence>
<keyword evidence="3" id="KW-1185">Reference proteome</keyword>
<protein>
    <submittedName>
        <fullName evidence="2">Uncharacterized protein</fullName>
    </submittedName>
</protein>
<gene>
    <name evidence="2" type="ORF">GUJ93_ZPchr0005g15826</name>
</gene>